<dbReference type="AlphaFoldDB" id="A0A0F9QZY0"/>
<dbReference type="GO" id="GO:0008270">
    <property type="term" value="F:zinc ion binding"/>
    <property type="evidence" value="ECO:0007669"/>
    <property type="project" value="InterPro"/>
</dbReference>
<feature type="compositionally biased region" description="Acidic residues" evidence="3">
    <location>
        <begin position="43"/>
        <end position="55"/>
    </location>
</feature>
<evidence type="ECO:0000256" key="2">
    <source>
        <dbReference type="ARBA" id="ARBA00022833"/>
    </source>
</evidence>
<keyword evidence="2" id="KW-0862">Zinc</keyword>
<dbReference type="PANTHER" id="PTHR36150">
    <property type="entry name" value="DNA GYRASE INHIBITOR YACG"/>
    <property type="match status" value="1"/>
</dbReference>
<organism evidence="4">
    <name type="scientific">marine sediment metagenome</name>
    <dbReference type="NCBI Taxonomy" id="412755"/>
    <lineage>
        <taxon>unclassified sequences</taxon>
        <taxon>metagenomes</taxon>
        <taxon>ecological metagenomes</taxon>
    </lineage>
</organism>
<accession>A0A0F9QZY0</accession>
<gene>
    <name evidence="4" type="ORF">LCGC14_1033280</name>
</gene>
<name>A0A0F9QZY0_9ZZZZ</name>
<evidence type="ECO:0008006" key="5">
    <source>
        <dbReference type="Google" id="ProtNLM"/>
    </source>
</evidence>
<keyword evidence="1" id="KW-0479">Metal-binding</keyword>
<dbReference type="EMBL" id="LAZR01004208">
    <property type="protein sequence ID" value="KKN10758.1"/>
    <property type="molecule type" value="Genomic_DNA"/>
</dbReference>
<dbReference type="SUPFAM" id="SSF57716">
    <property type="entry name" value="Glucocorticoid receptor-like (DNA-binding domain)"/>
    <property type="match status" value="1"/>
</dbReference>
<feature type="region of interest" description="Disordered" evidence="3">
    <location>
        <begin position="38"/>
        <end position="63"/>
    </location>
</feature>
<evidence type="ECO:0000313" key="4">
    <source>
        <dbReference type="EMBL" id="KKN10758.1"/>
    </source>
</evidence>
<dbReference type="PANTHER" id="PTHR36150:SF1">
    <property type="entry name" value="DNA GYRASE INHIBITOR YACG"/>
    <property type="match status" value="1"/>
</dbReference>
<dbReference type="InterPro" id="IPR005584">
    <property type="entry name" value="DNA_gyrase_inhibitor_YacG"/>
</dbReference>
<dbReference type="GO" id="GO:0006355">
    <property type="term" value="P:regulation of DNA-templated transcription"/>
    <property type="evidence" value="ECO:0007669"/>
    <property type="project" value="InterPro"/>
</dbReference>
<sequence>MSCPICKAPTSVQYRPFCSRRCADVDLAKWLDGSYAAPAHEADQDEGREDMDEEASVPFGMPH</sequence>
<reference evidence="4" key="1">
    <citation type="journal article" date="2015" name="Nature">
        <title>Complex archaea that bridge the gap between prokaryotes and eukaryotes.</title>
        <authorList>
            <person name="Spang A."/>
            <person name="Saw J.H."/>
            <person name="Jorgensen S.L."/>
            <person name="Zaremba-Niedzwiedzka K."/>
            <person name="Martijn J."/>
            <person name="Lind A.E."/>
            <person name="van Eijk R."/>
            <person name="Schleper C."/>
            <person name="Guy L."/>
            <person name="Ettema T.J."/>
        </authorList>
    </citation>
    <scope>NUCLEOTIDE SEQUENCE</scope>
</reference>
<comment type="caution">
    <text evidence="4">The sequence shown here is derived from an EMBL/GenBank/DDBJ whole genome shotgun (WGS) entry which is preliminary data.</text>
</comment>
<dbReference type="InterPro" id="IPR013088">
    <property type="entry name" value="Znf_NHR/GATA"/>
</dbReference>
<evidence type="ECO:0000256" key="1">
    <source>
        <dbReference type="ARBA" id="ARBA00022723"/>
    </source>
</evidence>
<dbReference type="Gene3D" id="3.30.50.10">
    <property type="entry name" value="Erythroid Transcription Factor GATA-1, subunit A"/>
    <property type="match status" value="1"/>
</dbReference>
<evidence type="ECO:0000256" key="3">
    <source>
        <dbReference type="SAM" id="MobiDB-lite"/>
    </source>
</evidence>
<dbReference type="Pfam" id="PF03884">
    <property type="entry name" value="YacG"/>
    <property type="match status" value="1"/>
</dbReference>
<proteinExistence type="predicted"/>
<protein>
    <recommendedName>
        <fullName evidence="5">DNA gyrase inhibitor YacG</fullName>
    </recommendedName>
</protein>